<name>A0A9W9Z662_9CNID</name>
<dbReference type="AlphaFoldDB" id="A0A9W9Z662"/>
<dbReference type="EMBL" id="MU826511">
    <property type="protein sequence ID" value="KAJ7375742.1"/>
    <property type="molecule type" value="Genomic_DNA"/>
</dbReference>
<sequence>MSSHINGFPVYKRSKSGITSKEILDICIGGNVSDDKVCARGSLAGINSRVGKYSSLIFKGRVCTIINDLDSGCGDKRRV</sequence>
<accession>A0A9W9Z662</accession>
<organism evidence="1 2">
    <name type="scientific">Desmophyllum pertusum</name>
    <dbReference type="NCBI Taxonomy" id="174260"/>
    <lineage>
        <taxon>Eukaryota</taxon>
        <taxon>Metazoa</taxon>
        <taxon>Cnidaria</taxon>
        <taxon>Anthozoa</taxon>
        <taxon>Hexacorallia</taxon>
        <taxon>Scleractinia</taxon>
        <taxon>Caryophylliina</taxon>
        <taxon>Caryophylliidae</taxon>
        <taxon>Desmophyllum</taxon>
    </lineage>
</organism>
<proteinExistence type="predicted"/>
<dbReference type="Proteomes" id="UP001163046">
    <property type="component" value="Unassembled WGS sequence"/>
</dbReference>
<protein>
    <submittedName>
        <fullName evidence="1">Uncharacterized protein</fullName>
    </submittedName>
</protein>
<keyword evidence="2" id="KW-1185">Reference proteome</keyword>
<comment type="caution">
    <text evidence="1">The sequence shown here is derived from an EMBL/GenBank/DDBJ whole genome shotgun (WGS) entry which is preliminary data.</text>
</comment>
<evidence type="ECO:0000313" key="2">
    <source>
        <dbReference type="Proteomes" id="UP001163046"/>
    </source>
</evidence>
<reference evidence="1" key="1">
    <citation type="submission" date="2023-01" db="EMBL/GenBank/DDBJ databases">
        <title>Genome assembly of the deep-sea coral Lophelia pertusa.</title>
        <authorList>
            <person name="Herrera S."/>
            <person name="Cordes E."/>
        </authorList>
    </citation>
    <scope>NUCLEOTIDE SEQUENCE</scope>
    <source>
        <strain evidence="1">USNM1676648</strain>
        <tissue evidence="1">Polyp</tissue>
    </source>
</reference>
<gene>
    <name evidence="1" type="ORF">OS493_039175</name>
</gene>
<evidence type="ECO:0000313" key="1">
    <source>
        <dbReference type="EMBL" id="KAJ7375742.1"/>
    </source>
</evidence>